<gene>
    <name evidence="1" type="ORF">D0Z07_9220</name>
</gene>
<dbReference type="Proteomes" id="UP000785200">
    <property type="component" value="Unassembled WGS sequence"/>
</dbReference>
<sequence length="139" mass="15394">MFGVLRLIDVVCRFFPYTVDGPISKDGAQALQFGMDVLMQPFSGFPIAGPFQEMLRRTANKCSVPLLKKVSNRLSPLRSPKPAMGRLTSLRIAPEHHMSSRSMKTTVDMSRPFQLTEQLVEASTVSISPQPISNLLNTS</sequence>
<protein>
    <submittedName>
        <fullName evidence="1">Uncharacterized protein</fullName>
    </submittedName>
</protein>
<reference evidence="1" key="1">
    <citation type="submission" date="2019-07" db="EMBL/GenBank/DDBJ databases">
        <title>Hyphodiscus hymeniophilus genome sequencing and assembly.</title>
        <authorList>
            <person name="Kramer G."/>
            <person name="Nodwell J."/>
        </authorList>
    </citation>
    <scope>NUCLEOTIDE SEQUENCE</scope>
    <source>
        <strain evidence="1">ATCC 34498</strain>
    </source>
</reference>
<evidence type="ECO:0000313" key="1">
    <source>
        <dbReference type="EMBL" id="KAG0645040.1"/>
    </source>
</evidence>
<proteinExistence type="predicted"/>
<comment type="caution">
    <text evidence="1">The sequence shown here is derived from an EMBL/GenBank/DDBJ whole genome shotgun (WGS) entry which is preliminary data.</text>
</comment>
<organism evidence="1 2">
    <name type="scientific">Hyphodiscus hymeniophilus</name>
    <dbReference type="NCBI Taxonomy" id="353542"/>
    <lineage>
        <taxon>Eukaryota</taxon>
        <taxon>Fungi</taxon>
        <taxon>Dikarya</taxon>
        <taxon>Ascomycota</taxon>
        <taxon>Pezizomycotina</taxon>
        <taxon>Leotiomycetes</taxon>
        <taxon>Helotiales</taxon>
        <taxon>Hyphodiscaceae</taxon>
        <taxon>Hyphodiscus</taxon>
    </lineage>
</organism>
<name>A0A9P6SME5_9HELO</name>
<dbReference type="AlphaFoldDB" id="A0A9P6SME5"/>
<accession>A0A9P6SME5</accession>
<keyword evidence="2" id="KW-1185">Reference proteome</keyword>
<dbReference type="EMBL" id="VNKQ01000020">
    <property type="protein sequence ID" value="KAG0645040.1"/>
    <property type="molecule type" value="Genomic_DNA"/>
</dbReference>
<evidence type="ECO:0000313" key="2">
    <source>
        <dbReference type="Proteomes" id="UP000785200"/>
    </source>
</evidence>
<dbReference type="OrthoDB" id="2162761at2759"/>